<dbReference type="InterPro" id="IPR010123">
    <property type="entry name" value="PHA_synth_III_E"/>
</dbReference>
<dbReference type="AlphaFoldDB" id="A0A450W4J3"/>
<dbReference type="GO" id="GO:0042619">
    <property type="term" value="P:poly-hydroxybutyrate biosynthetic process"/>
    <property type="evidence" value="ECO:0007669"/>
    <property type="project" value="UniProtKB-KW"/>
</dbReference>
<dbReference type="EMBL" id="CAADFP010000054">
    <property type="protein sequence ID" value="VFK27880.1"/>
    <property type="molecule type" value="Genomic_DNA"/>
</dbReference>
<proteinExistence type="predicted"/>
<dbReference type="Pfam" id="PF09712">
    <property type="entry name" value="PHA_synth_III_E"/>
    <property type="match status" value="1"/>
</dbReference>
<keyword evidence="3" id="KW-0583">PHB biosynthesis</keyword>
<evidence type="ECO:0000313" key="5">
    <source>
        <dbReference type="EMBL" id="VFK11963.1"/>
    </source>
</evidence>
<dbReference type="UniPathway" id="UPA00917"/>
<evidence type="ECO:0000256" key="4">
    <source>
        <dbReference type="SAM" id="MobiDB-lite"/>
    </source>
</evidence>
<reference evidence="5" key="1">
    <citation type="submission" date="2019-02" db="EMBL/GenBank/DDBJ databases">
        <authorList>
            <person name="Gruber-Vodicka R. H."/>
            <person name="Seah K. B. B."/>
        </authorList>
    </citation>
    <scope>NUCLEOTIDE SEQUENCE</scope>
    <source>
        <strain evidence="5">BECK_S312</strain>
        <strain evidence="6">BECK_S426</strain>
    </source>
</reference>
<evidence type="ECO:0000313" key="6">
    <source>
        <dbReference type="EMBL" id="VFK27880.1"/>
    </source>
</evidence>
<comment type="pathway">
    <text evidence="1">Biopolymer metabolism; poly-(R)-3-hydroxybutanoate biosynthesis.</text>
</comment>
<feature type="region of interest" description="Disordered" evidence="4">
    <location>
        <begin position="402"/>
        <end position="429"/>
    </location>
</feature>
<evidence type="ECO:0000256" key="3">
    <source>
        <dbReference type="ARBA" id="ARBA00022752"/>
    </source>
</evidence>
<dbReference type="EMBL" id="CAADFM010000062">
    <property type="protein sequence ID" value="VFK11963.1"/>
    <property type="molecule type" value="Genomic_DNA"/>
</dbReference>
<gene>
    <name evidence="5" type="ORF">BECKLPF1236A_GA0070988_1006210</name>
    <name evidence="6" type="ORF">BECKLPF1236C_GA0070990_1005412</name>
</gene>
<sequence>MNWTEQTESMMKMWNDAQKQFLGGWYNFAQGMPGLSGASAMPDLSNLMNWFKPGLMSGFPMGEGAGATSQAAAGNLMAAQAMMMQGFGMLSKAWQAVSPNIAAGKSWQPELDAFLKQWRDEVVDAPKRFSNTGASMQELMGSFLGEWGPLLKPWLASIQGTGLGGPMADMMMGGALPLEKMFGAGAEPAFRDLAQVPMMGVNREQIAKISRAFDSHVDLRKAAYGYQTAMGKAIGEAMKETIEKLVELSKKDEKLSSMRELMQIWVKITDKKLTQMYVTDEFTAVQAEMSKASLNNKLAQRAVLEMILKQLDIPTRTELDDAYKTLYDLKKTVRGLRSETVEVRSAHQRVEAEIMELRNARKQADSDMIEAREARRQAESDMLAFRDARRQAESDMLAFRDARKQAESDMQESRDARKQAESKAEKFRDAARNLEGELASLRDTLGKMETRFAASAKASQSADAKAPIKPTAPQSSPAGAGQDKDKEPIKVIKKKTPGQ</sequence>
<evidence type="ECO:0000256" key="1">
    <source>
        <dbReference type="ARBA" id="ARBA00004683"/>
    </source>
</evidence>
<feature type="compositionally biased region" description="Low complexity" evidence="4">
    <location>
        <begin position="453"/>
        <end position="465"/>
    </location>
</feature>
<organism evidence="5">
    <name type="scientific">Candidatus Kentrum sp. LPFa</name>
    <dbReference type="NCBI Taxonomy" id="2126335"/>
    <lineage>
        <taxon>Bacteria</taxon>
        <taxon>Pseudomonadati</taxon>
        <taxon>Pseudomonadota</taxon>
        <taxon>Gammaproteobacteria</taxon>
        <taxon>Candidatus Kentrum</taxon>
    </lineage>
</organism>
<accession>A0A450W4J3</accession>
<protein>
    <recommendedName>
        <fullName evidence="2">Poly(3-hydroxyalkanoate) polymerase subunit PhaE</fullName>
    </recommendedName>
</protein>
<feature type="region of interest" description="Disordered" evidence="4">
    <location>
        <begin position="452"/>
        <end position="499"/>
    </location>
</feature>
<name>A0A450W4J3_9GAMM</name>
<evidence type="ECO:0000256" key="2">
    <source>
        <dbReference type="ARBA" id="ARBA00019066"/>
    </source>
</evidence>